<evidence type="ECO:0000313" key="3">
    <source>
        <dbReference type="Proteomes" id="UP001500467"/>
    </source>
</evidence>
<evidence type="ECO:0008006" key="4">
    <source>
        <dbReference type="Google" id="ProtNLM"/>
    </source>
</evidence>
<reference evidence="3" key="1">
    <citation type="journal article" date="2019" name="Int. J. Syst. Evol. Microbiol.">
        <title>The Global Catalogue of Microorganisms (GCM) 10K type strain sequencing project: providing services to taxonomists for standard genome sequencing and annotation.</title>
        <authorList>
            <consortium name="The Broad Institute Genomics Platform"/>
            <consortium name="The Broad Institute Genome Sequencing Center for Infectious Disease"/>
            <person name="Wu L."/>
            <person name="Ma J."/>
        </authorList>
    </citation>
    <scope>NUCLEOTIDE SEQUENCE [LARGE SCALE GENOMIC DNA]</scope>
    <source>
        <strain evidence="3">JCM 13022</strain>
    </source>
</reference>
<dbReference type="Pfam" id="PF03780">
    <property type="entry name" value="Asp23"/>
    <property type="match status" value="1"/>
</dbReference>
<comment type="similarity">
    <text evidence="1">Belongs to the asp23 family.</text>
</comment>
<dbReference type="Proteomes" id="UP001500467">
    <property type="component" value="Unassembled WGS sequence"/>
</dbReference>
<protein>
    <recommendedName>
        <fullName evidence="4">Asp23 family, cell envelope-related function</fullName>
    </recommendedName>
</protein>
<dbReference type="RefSeq" id="WP_253857142.1">
    <property type="nucleotide sequence ID" value="NZ_BAAALM010000005.1"/>
</dbReference>
<organism evidence="2 3">
    <name type="scientific">Prauserella alba</name>
    <dbReference type="NCBI Taxonomy" id="176898"/>
    <lineage>
        <taxon>Bacteria</taxon>
        <taxon>Bacillati</taxon>
        <taxon>Actinomycetota</taxon>
        <taxon>Actinomycetes</taxon>
        <taxon>Pseudonocardiales</taxon>
        <taxon>Pseudonocardiaceae</taxon>
        <taxon>Prauserella</taxon>
    </lineage>
</organism>
<proteinExistence type="inferred from homology"/>
<dbReference type="EMBL" id="BAAALM010000005">
    <property type="protein sequence ID" value="GAA1200914.1"/>
    <property type="molecule type" value="Genomic_DNA"/>
</dbReference>
<evidence type="ECO:0000313" key="2">
    <source>
        <dbReference type="EMBL" id="GAA1200914.1"/>
    </source>
</evidence>
<keyword evidence="3" id="KW-1185">Reference proteome</keyword>
<gene>
    <name evidence="2" type="ORF">GCM10009675_16700</name>
</gene>
<dbReference type="InterPro" id="IPR005531">
    <property type="entry name" value="Asp23"/>
</dbReference>
<accession>A0ABP4FU73</accession>
<name>A0ABP4FU73_9PSEU</name>
<evidence type="ECO:0000256" key="1">
    <source>
        <dbReference type="ARBA" id="ARBA00005721"/>
    </source>
</evidence>
<sequence>MTATSIEERGQTTIATRTVERIATAALAEVDDVGGSVRRVLNIAVGSADSAHHDAQVTAQIQGNEATLGVRLSVTYPTPVSVATEAARSHLIRRVTELTGLAVPRVDITVTALHAPARDHRRVL</sequence>
<comment type="caution">
    <text evidence="2">The sequence shown here is derived from an EMBL/GenBank/DDBJ whole genome shotgun (WGS) entry which is preliminary data.</text>
</comment>